<feature type="DNA-binding region" description="Homeobox" evidence="5">
    <location>
        <begin position="381"/>
        <end position="443"/>
    </location>
</feature>
<dbReference type="AlphaFoldDB" id="A0A066WF86"/>
<dbReference type="EMBL" id="JMSN01000010">
    <property type="protein sequence ID" value="KDN52426.1"/>
    <property type="molecule type" value="Genomic_DNA"/>
</dbReference>
<dbReference type="InterPro" id="IPR050224">
    <property type="entry name" value="TALE_homeobox"/>
</dbReference>
<evidence type="ECO:0000259" key="7">
    <source>
        <dbReference type="PROSITE" id="PS50071"/>
    </source>
</evidence>
<comment type="caution">
    <text evidence="8">The sequence shown here is derived from an EMBL/GenBank/DDBJ whole genome shotgun (WGS) entry which is preliminary data.</text>
</comment>
<keyword evidence="4 5" id="KW-0539">Nucleus</keyword>
<evidence type="ECO:0000256" key="4">
    <source>
        <dbReference type="ARBA" id="ARBA00023242"/>
    </source>
</evidence>
<dbReference type="GeneID" id="25267591"/>
<proteinExistence type="inferred from homology"/>
<reference evidence="8 9" key="1">
    <citation type="submission" date="2014-05" db="EMBL/GenBank/DDBJ databases">
        <title>Draft genome sequence of a rare smut relative, Tilletiaria anomala UBC 951.</title>
        <authorList>
            <consortium name="DOE Joint Genome Institute"/>
            <person name="Toome M."/>
            <person name="Kuo A."/>
            <person name="Henrissat B."/>
            <person name="Lipzen A."/>
            <person name="Tritt A."/>
            <person name="Yoshinaga Y."/>
            <person name="Zane M."/>
            <person name="Barry K."/>
            <person name="Grigoriev I.V."/>
            <person name="Spatafora J.W."/>
            <person name="Aimea M.C."/>
        </authorList>
    </citation>
    <scope>NUCLEOTIDE SEQUENCE [LARGE SCALE GENOMIC DNA]</scope>
    <source>
        <strain evidence="8 9">UBC 951</strain>
    </source>
</reference>
<keyword evidence="9" id="KW-1185">Reference proteome</keyword>
<feature type="region of interest" description="Disordered" evidence="6">
    <location>
        <begin position="51"/>
        <end position="113"/>
    </location>
</feature>
<dbReference type="SMR" id="A0A066WF86"/>
<comment type="similarity">
    <text evidence="1">Belongs to the TALE/M-ATYP homeobox family.</text>
</comment>
<dbReference type="PANTHER" id="PTHR11850">
    <property type="entry name" value="HOMEOBOX PROTEIN TRANSCRIPTION FACTORS"/>
    <property type="match status" value="1"/>
</dbReference>
<sequence>MLADGTLREQLHNPLQSPEVFCVASPFVTCKRSATVALSIFTAEPIKRALRRPRRMPGDAFPQEAHGLGGASSLDESTSLSHGGNSGDGRQSVSARWQSYRRPSEGSESYGRQQKRLPGIAYIDQFLPQNFLESRRRGIASESGPRGRTAYGTSQRLPFSTHAESLHASKWRSTSLGPRIDQPLPPGPLPNEQSLHRQEHSSLLPAPVHPWRAPYGQTHYRDESPGPGNAPVHQPMNPQTRTQLSAQDWPPELPMLSGSAIRIEPQYQLAHSASGSRQFQGAAADSTDWQATSFSDSPGPADEYAPSYFDRVLYRRQRSISQSALPSDQHAVRHHPYLSPTMAASHGGYVDASEVPSPQVPPSTMLVVNGPNSPNQYPSLAPRRRGKLPKEVTDTLRTWLLDHVARPYPTEEEKRRLCEATGLTMSQISNWFINARRRILTPVDTTSADTIAQDTAVGTSPLDQSESPRASKSIA</sequence>
<dbReference type="InParanoid" id="A0A066WF86"/>
<dbReference type="InterPro" id="IPR008422">
    <property type="entry name" value="KN_HD"/>
</dbReference>
<evidence type="ECO:0000256" key="6">
    <source>
        <dbReference type="SAM" id="MobiDB-lite"/>
    </source>
</evidence>
<evidence type="ECO:0000256" key="5">
    <source>
        <dbReference type="PROSITE-ProRule" id="PRU00108"/>
    </source>
</evidence>
<dbReference type="InterPro" id="IPR009057">
    <property type="entry name" value="Homeodomain-like_sf"/>
</dbReference>
<dbReference type="Gene3D" id="1.10.10.60">
    <property type="entry name" value="Homeodomain-like"/>
    <property type="match status" value="1"/>
</dbReference>
<evidence type="ECO:0000313" key="8">
    <source>
        <dbReference type="EMBL" id="KDN52426.1"/>
    </source>
</evidence>
<dbReference type="STRING" id="1037660.A0A066WF86"/>
<evidence type="ECO:0000256" key="1">
    <source>
        <dbReference type="ARBA" id="ARBA00005800"/>
    </source>
</evidence>
<dbReference type="SUPFAM" id="SSF46689">
    <property type="entry name" value="Homeodomain-like"/>
    <property type="match status" value="1"/>
</dbReference>
<dbReference type="SMART" id="SM00389">
    <property type="entry name" value="HOX"/>
    <property type="match status" value="1"/>
</dbReference>
<dbReference type="GO" id="GO:0003677">
    <property type="term" value="F:DNA binding"/>
    <property type="evidence" value="ECO:0007669"/>
    <property type="project" value="UniProtKB-UniRule"/>
</dbReference>
<feature type="region of interest" description="Disordered" evidence="6">
    <location>
        <begin position="136"/>
        <end position="244"/>
    </location>
</feature>
<dbReference type="InterPro" id="IPR001356">
    <property type="entry name" value="HD"/>
</dbReference>
<dbReference type="PROSITE" id="PS50071">
    <property type="entry name" value="HOMEOBOX_2"/>
    <property type="match status" value="1"/>
</dbReference>
<accession>A0A066WF86</accession>
<feature type="domain" description="Homeobox" evidence="7">
    <location>
        <begin position="379"/>
        <end position="442"/>
    </location>
</feature>
<dbReference type="GO" id="GO:0005634">
    <property type="term" value="C:nucleus"/>
    <property type="evidence" value="ECO:0007669"/>
    <property type="project" value="UniProtKB-SubCell"/>
</dbReference>
<keyword evidence="3 5" id="KW-0371">Homeobox</keyword>
<evidence type="ECO:0000256" key="2">
    <source>
        <dbReference type="ARBA" id="ARBA00023125"/>
    </source>
</evidence>
<name>A0A066WF86_TILAU</name>
<keyword evidence="2 5" id="KW-0238">DNA-binding</keyword>
<dbReference type="HOGENOM" id="CLU_575128_0_0_1"/>
<protein>
    <recommendedName>
        <fullName evidence="7">Homeobox domain-containing protein</fullName>
    </recommendedName>
</protein>
<dbReference type="GO" id="GO:0006355">
    <property type="term" value="P:regulation of DNA-templated transcription"/>
    <property type="evidence" value="ECO:0007669"/>
    <property type="project" value="InterPro"/>
</dbReference>
<dbReference type="RefSeq" id="XP_013245242.1">
    <property type="nucleotide sequence ID" value="XM_013389788.1"/>
</dbReference>
<gene>
    <name evidence="8" type="ORF">K437DRAFT_5402</name>
</gene>
<comment type="subcellular location">
    <subcellularLocation>
        <location evidence="5">Nucleus</location>
    </subcellularLocation>
</comment>
<evidence type="ECO:0000313" key="9">
    <source>
        <dbReference type="Proteomes" id="UP000027361"/>
    </source>
</evidence>
<organism evidence="8 9">
    <name type="scientific">Tilletiaria anomala (strain ATCC 24038 / CBS 436.72 / UBC 951)</name>
    <dbReference type="NCBI Taxonomy" id="1037660"/>
    <lineage>
        <taxon>Eukaryota</taxon>
        <taxon>Fungi</taxon>
        <taxon>Dikarya</taxon>
        <taxon>Basidiomycota</taxon>
        <taxon>Ustilaginomycotina</taxon>
        <taxon>Exobasidiomycetes</taxon>
        <taxon>Georgefischeriales</taxon>
        <taxon>Tilletiariaceae</taxon>
        <taxon>Tilletiaria</taxon>
    </lineage>
</organism>
<feature type="compositionally biased region" description="Polar residues" evidence="6">
    <location>
        <begin position="74"/>
        <end position="97"/>
    </location>
</feature>
<dbReference type="Pfam" id="PF05920">
    <property type="entry name" value="Homeobox_KN"/>
    <property type="match status" value="1"/>
</dbReference>
<dbReference type="Proteomes" id="UP000027361">
    <property type="component" value="Unassembled WGS sequence"/>
</dbReference>
<evidence type="ECO:0000256" key="3">
    <source>
        <dbReference type="ARBA" id="ARBA00023155"/>
    </source>
</evidence>
<dbReference type="CDD" id="cd00086">
    <property type="entry name" value="homeodomain"/>
    <property type="match status" value="1"/>
</dbReference>
<feature type="region of interest" description="Disordered" evidence="6">
    <location>
        <begin position="451"/>
        <end position="475"/>
    </location>
</feature>
<dbReference type="OrthoDB" id="10056939at2759"/>